<dbReference type="STRING" id="415747.SAMN03097708_02690"/>
<proteinExistence type="predicted"/>
<keyword evidence="2" id="KW-0067">ATP-binding</keyword>
<keyword evidence="5" id="KW-1185">Reference proteome</keyword>
<dbReference type="PANTHER" id="PTHR32039:SF7">
    <property type="entry name" value="COMPETENCE PROTEIN COMM"/>
    <property type="match status" value="1"/>
</dbReference>
<dbReference type="Proteomes" id="UP000199648">
    <property type="component" value="Unassembled WGS sequence"/>
</dbReference>
<dbReference type="Gene3D" id="3.40.50.300">
    <property type="entry name" value="P-loop containing nucleotide triphosphate hydrolases"/>
    <property type="match status" value="1"/>
</dbReference>
<dbReference type="InterPro" id="IPR045006">
    <property type="entry name" value="CHLI-like"/>
</dbReference>
<dbReference type="InterPro" id="IPR025158">
    <property type="entry name" value="Mg_chelat-rel_C"/>
</dbReference>
<dbReference type="PROSITE" id="PS50051">
    <property type="entry name" value="MCM_2"/>
    <property type="match status" value="1"/>
</dbReference>
<dbReference type="InterPro" id="IPR027417">
    <property type="entry name" value="P-loop_NTPase"/>
</dbReference>
<sequence>MSLAHGGVLFLDELPEFDRRVLEVLREPLESGTITISRAARQARFPARFQLLAAMNPCPCGYLSHPNGQCHCTHEQIQRYRARISGPLLDRIDLQLEIPPLPRELLRGDARSETSASVQDRVTQTRARQLQRAGKPNALLNARETESICRLSDREAALLEQAVDRLGLSARAYHRVLRVARTIADLAQNESIEAAHISEAIGYRKLDRSAAVGSV</sequence>
<dbReference type="GO" id="GO:0003677">
    <property type="term" value="F:DNA binding"/>
    <property type="evidence" value="ECO:0007669"/>
    <property type="project" value="InterPro"/>
</dbReference>
<dbReference type="InterPro" id="IPR001208">
    <property type="entry name" value="MCM_dom"/>
</dbReference>
<dbReference type="SUPFAM" id="SSF52540">
    <property type="entry name" value="P-loop containing nucleoside triphosphate hydrolases"/>
    <property type="match status" value="1"/>
</dbReference>
<dbReference type="Pfam" id="PF01078">
    <property type="entry name" value="Mg_chelatase"/>
    <property type="match status" value="1"/>
</dbReference>
<dbReference type="PANTHER" id="PTHR32039">
    <property type="entry name" value="MAGNESIUM-CHELATASE SUBUNIT CHLI"/>
    <property type="match status" value="1"/>
</dbReference>
<dbReference type="GO" id="GO:0005524">
    <property type="term" value="F:ATP binding"/>
    <property type="evidence" value="ECO:0007669"/>
    <property type="project" value="UniProtKB-KW"/>
</dbReference>
<evidence type="ECO:0000256" key="2">
    <source>
        <dbReference type="ARBA" id="ARBA00022840"/>
    </source>
</evidence>
<feature type="domain" description="MCM C-terminal AAA(+) ATPase" evidence="3">
    <location>
        <begin position="1"/>
        <end position="94"/>
    </location>
</feature>
<gene>
    <name evidence="4" type="ORF">SAMN03097708_02690</name>
</gene>
<dbReference type="AlphaFoldDB" id="A0A1G5QT17"/>
<evidence type="ECO:0000313" key="4">
    <source>
        <dbReference type="EMBL" id="SCZ64680.1"/>
    </source>
</evidence>
<dbReference type="Pfam" id="PF13335">
    <property type="entry name" value="Mg_chelatase_C"/>
    <property type="match status" value="1"/>
</dbReference>
<evidence type="ECO:0000313" key="5">
    <source>
        <dbReference type="Proteomes" id="UP000199648"/>
    </source>
</evidence>
<evidence type="ECO:0000256" key="1">
    <source>
        <dbReference type="ARBA" id="ARBA00022741"/>
    </source>
</evidence>
<organism evidence="4 5">
    <name type="scientific">Thiohalomonas denitrificans</name>
    <dbReference type="NCBI Taxonomy" id="415747"/>
    <lineage>
        <taxon>Bacteria</taxon>
        <taxon>Pseudomonadati</taxon>
        <taxon>Pseudomonadota</taxon>
        <taxon>Gammaproteobacteria</taxon>
        <taxon>Thiohalomonadales</taxon>
        <taxon>Thiohalomonadaceae</taxon>
        <taxon>Thiohalomonas</taxon>
    </lineage>
</organism>
<keyword evidence="1" id="KW-0547">Nucleotide-binding</keyword>
<dbReference type="EMBL" id="FMWD01000008">
    <property type="protein sequence ID" value="SCZ64680.1"/>
    <property type="molecule type" value="Genomic_DNA"/>
</dbReference>
<reference evidence="4 5" key="1">
    <citation type="submission" date="2016-10" db="EMBL/GenBank/DDBJ databases">
        <authorList>
            <person name="de Groot N.N."/>
        </authorList>
    </citation>
    <scope>NUCLEOTIDE SEQUENCE [LARGE SCALE GENOMIC DNA]</scope>
    <source>
        <strain evidence="4 5">HLD2</strain>
    </source>
</reference>
<accession>A0A1G5QT17</accession>
<protein>
    <submittedName>
        <fullName evidence="4">Magnesium chelatase, subunit ChlI C-terminal</fullName>
    </submittedName>
</protein>
<name>A0A1G5QT17_9GAMM</name>
<evidence type="ECO:0000259" key="3">
    <source>
        <dbReference type="PROSITE" id="PS50051"/>
    </source>
</evidence>
<dbReference type="InterPro" id="IPR000523">
    <property type="entry name" value="Mg_chelatse_chII-like_cat_dom"/>
</dbReference>